<dbReference type="GO" id="GO:0030425">
    <property type="term" value="C:dendrite"/>
    <property type="evidence" value="ECO:0007669"/>
    <property type="project" value="TreeGrafter"/>
</dbReference>
<dbReference type="AlphaFoldDB" id="A0AAD7WJX7"/>
<reference evidence="12" key="1">
    <citation type="journal article" date="2023" name="Science">
        <title>Genome structures resolve the early diversification of teleost fishes.</title>
        <authorList>
            <person name="Parey E."/>
            <person name="Louis A."/>
            <person name="Montfort J."/>
            <person name="Bouchez O."/>
            <person name="Roques C."/>
            <person name="Iampietro C."/>
            <person name="Lluch J."/>
            <person name="Castinel A."/>
            <person name="Donnadieu C."/>
            <person name="Desvignes T."/>
            <person name="Floi Bucao C."/>
            <person name="Jouanno E."/>
            <person name="Wen M."/>
            <person name="Mejri S."/>
            <person name="Dirks R."/>
            <person name="Jansen H."/>
            <person name="Henkel C."/>
            <person name="Chen W.J."/>
            <person name="Zahm M."/>
            <person name="Cabau C."/>
            <person name="Klopp C."/>
            <person name="Thompson A.W."/>
            <person name="Robinson-Rechavi M."/>
            <person name="Braasch I."/>
            <person name="Lecointre G."/>
            <person name="Bobe J."/>
            <person name="Postlethwait J.H."/>
            <person name="Berthelot C."/>
            <person name="Roest Crollius H."/>
            <person name="Guiguen Y."/>
        </authorList>
    </citation>
    <scope>NUCLEOTIDE SEQUENCE</scope>
    <source>
        <strain evidence="12">NC1722</strain>
    </source>
</reference>
<protein>
    <recommendedName>
        <fullName evidence="11">G-protein coupled receptors family 1 profile domain-containing protein</fullName>
    </recommendedName>
</protein>
<dbReference type="GO" id="GO:0001609">
    <property type="term" value="F:G protein-coupled adenosine receptor activity"/>
    <property type="evidence" value="ECO:0007669"/>
    <property type="project" value="TreeGrafter"/>
</dbReference>
<sequence>MAVVVDGQVQTLFHTCLFISCVVVLLIQSSVLSLLAIRVDCYLHVHIPLRTVTQGHSWAVVGVSWLAAFILRFVPMFGWYNHQTLAMLDNSTTIVSKEKKLAKSLVLFTTCWLPMCLMNCAAVFGNPADIPQVVVYVGILLSHPNSAMNPIMYVLKVPKICMAYLPVWRRCVLCRWGLVTQSQQGADSNDPSRNVVKTIEDTAD</sequence>
<evidence type="ECO:0000256" key="6">
    <source>
        <dbReference type="ARBA" id="ARBA00023136"/>
    </source>
</evidence>
<name>A0AAD7WJX7_9TELE</name>
<evidence type="ECO:0000313" key="12">
    <source>
        <dbReference type="EMBL" id="KAJ8399583.1"/>
    </source>
</evidence>
<proteinExistence type="predicted"/>
<evidence type="ECO:0000256" key="3">
    <source>
        <dbReference type="ARBA" id="ARBA00022692"/>
    </source>
</evidence>
<evidence type="ECO:0000256" key="5">
    <source>
        <dbReference type="ARBA" id="ARBA00023040"/>
    </source>
</evidence>
<evidence type="ECO:0000256" key="7">
    <source>
        <dbReference type="ARBA" id="ARBA00023170"/>
    </source>
</evidence>
<keyword evidence="6 10" id="KW-0472">Membrane</keyword>
<keyword evidence="13" id="KW-1185">Reference proteome</keyword>
<comment type="caution">
    <text evidence="12">The sequence shown here is derived from an EMBL/GenBank/DDBJ whole genome shotgun (WGS) entry which is preliminary data.</text>
</comment>
<keyword evidence="9" id="KW-0807">Transducer</keyword>
<evidence type="ECO:0000256" key="4">
    <source>
        <dbReference type="ARBA" id="ARBA00022989"/>
    </source>
</evidence>
<evidence type="ECO:0000256" key="9">
    <source>
        <dbReference type="ARBA" id="ARBA00023224"/>
    </source>
</evidence>
<feature type="transmembrane region" description="Helical" evidence="10">
    <location>
        <begin position="101"/>
        <end position="124"/>
    </location>
</feature>
<dbReference type="GO" id="GO:0045202">
    <property type="term" value="C:synapse"/>
    <property type="evidence" value="ECO:0007669"/>
    <property type="project" value="TreeGrafter"/>
</dbReference>
<dbReference type="PROSITE" id="PS50262">
    <property type="entry name" value="G_PROTEIN_RECEP_F1_2"/>
    <property type="match status" value="1"/>
</dbReference>
<keyword evidence="5" id="KW-0297">G-protein coupled receptor</keyword>
<dbReference type="SUPFAM" id="SSF81321">
    <property type="entry name" value="Family A G protein-coupled receptor-like"/>
    <property type="match status" value="1"/>
</dbReference>
<keyword evidence="7" id="KW-0675">Receptor</keyword>
<evidence type="ECO:0000256" key="10">
    <source>
        <dbReference type="SAM" id="Phobius"/>
    </source>
</evidence>
<dbReference type="PANTHER" id="PTHR24246:SF1">
    <property type="entry name" value="ADENOSINE RECEPTOR A1"/>
    <property type="match status" value="1"/>
</dbReference>
<gene>
    <name evidence="12" type="ORF">AAFF_G00409940</name>
</gene>
<accession>A0AAD7WJX7</accession>
<keyword evidence="8" id="KW-0325">Glycoprotein</keyword>
<feature type="transmembrane region" description="Helical" evidence="10">
    <location>
        <begin position="130"/>
        <end position="155"/>
    </location>
</feature>
<dbReference type="Gene3D" id="1.20.1070.10">
    <property type="entry name" value="Rhodopsin 7-helix transmembrane proteins"/>
    <property type="match status" value="2"/>
</dbReference>
<feature type="transmembrane region" description="Helical" evidence="10">
    <location>
        <begin position="57"/>
        <end position="80"/>
    </location>
</feature>
<evidence type="ECO:0000256" key="2">
    <source>
        <dbReference type="ARBA" id="ARBA00022475"/>
    </source>
</evidence>
<evidence type="ECO:0000256" key="1">
    <source>
        <dbReference type="ARBA" id="ARBA00004651"/>
    </source>
</evidence>
<dbReference type="GO" id="GO:0005886">
    <property type="term" value="C:plasma membrane"/>
    <property type="evidence" value="ECO:0007669"/>
    <property type="project" value="UniProtKB-SubCell"/>
</dbReference>
<dbReference type="InterPro" id="IPR017452">
    <property type="entry name" value="GPCR_Rhodpsn_7TM"/>
</dbReference>
<dbReference type="PRINTS" id="PR00237">
    <property type="entry name" value="GPCRRHODOPSN"/>
</dbReference>
<dbReference type="Proteomes" id="UP001221898">
    <property type="component" value="Unassembled WGS sequence"/>
</dbReference>
<keyword evidence="3 10" id="KW-0812">Transmembrane</keyword>
<dbReference type="InterPro" id="IPR000276">
    <property type="entry name" value="GPCR_Rhodpsn"/>
</dbReference>
<comment type="subcellular location">
    <subcellularLocation>
        <location evidence="1">Cell membrane</location>
        <topology evidence="1">Multi-pass membrane protein</topology>
    </subcellularLocation>
</comment>
<dbReference type="Pfam" id="PF00001">
    <property type="entry name" value="7tm_1"/>
    <property type="match status" value="1"/>
</dbReference>
<evidence type="ECO:0000313" key="13">
    <source>
        <dbReference type="Proteomes" id="UP001221898"/>
    </source>
</evidence>
<keyword evidence="4 10" id="KW-1133">Transmembrane helix</keyword>
<dbReference type="PANTHER" id="PTHR24246">
    <property type="entry name" value="OLFACTORY RECEPTOR AND ADENOSINE RECEPTOR"/>
    <property type="match status" value="1"/>
</dbReference>
<feature type="domain" description="G-protein coupled receptors family 1 profile" evidence="11">
    <location>
        <begin position="1"/>
        <end position="153"/>
    </location>
</feature>
<dbReference type="EMBL" id="JAINUG010000082">
    <property type="protein sequence ID" value="KAJ8399583.1"/>
    <property type="molecule type" value="Genomic_DNA"/>
</dbReference>
<evidence type="ECO:0000259" key="11">
    <source>
        <dbReference type="PROSITE" id="PS50262"/>
    </source>
</evidence>
<feature type="transmembrane region" description="Helical" evidence="10">
    <location>
        <begin position="12"/>
        <end position="37"/>
    </location>
</feature>
<organism evidence="12 13">
    <name type="scientific">Aldrovandia affinis</name>
    <dbReference type="NCBI Taxonomy" id="143900"/>
    <lineage>
        <taxon>Eukaryota</taxon>
        <taxon>Metazoa</taxon>
        <taxon>Chordata</taxon>
        <taxon>Craniata</taxon>
        <taxon>Vertebrata</taxon>
        <taxon>Euteleostomi</taxon>
        <taxon>Actinopterygii</taxon>
        <taxon>Neopterygii</taxon>
        <taxon>Teleostei</taxon>
        <taxon>Notacanthiformes</taxon>
        <taxon>Halosauridae</taxon>
        <taxon>Aldrovandia</taxon>
    </lineage>
</organism>
<evidence type="ECO:0000256" key="8">
    <source>
        <dbReference type="ARBA" id="ARBA00023180"/>
    </source>
</evidence>
<keyword evidence="2" id="KW-1003">Cell membrane</keyword>